<reference evidence="1" key="2">
    <citation type="submission" date="2023-05" db="EMBL/GenBank/DDBJ databases">
        <authorList>
            <person name="Schelkunov M.I."/>
        </authorList>
    </citation>
    <scope>NUCLEOTIDE SEQUENCE</scope>
    <source>
        <strain evidence="1">Hsosn_3</strain>
        <tissue evidence="1">Leaf</tissue>
    </source>
</reference>
<evidence type="ECO:0000313" key="1">
    <source>
        <dbReference type="EMBL" id="KAK1394397.1"/>
    </source>
</evidence>
<dbReference type="AlphaFoldDB" id="A0AAD8N3B8"/>
<protein>
    <submittedName>
        <fullName evidence="1">Uncharacterized protein</fullName>
    </submittedName>
</protein>
<dbReference type="EMBL" id="JAUIZM010000003">
    <property type="protein sequence ID" value="KAK1394397.1"/>
    <property type="molecule type" value="Genomic_DNA"/>
</dbReference>
<reference evidence="1" key="1">
    <citation type="submission" date="2023-02" db="EMBL/GenBank/DDBJ databases">
        <title>Genome of toxic invasive species Heracleum sosnowskyi carries increased number of genes despite the absence of recent whole-genome duplications.</title>
        <authorList>
            <person name="Schelkunov M."/>
            <person name="Shtratnikova V."/>
            <person name="Makarenko M."/>
            <person name="Klepikova A."/>
            <person name="Omelchenko D."/>
            <person name="Novikova G."/>
            <person name="Obukhova E."/>
            <person name="Bogdanov V."/>
            <person name="Penin A."/>
            <person name="Logacheva M."/>
        </authorList>
    </citation>
    <scope>NUCLEOTIDE SEQUENCE</scope>
    <source>
        <strain evidence="1">Hsosn_3</strain>
        <tissue evidence="1">Leaf</tissue>
    </source>
</reference>
<keyword evidence="2" id="KW-1185">Reference proteome</keyword>
<organism evidence="1 2">
    <name type="scientific">Heracleum sosnowskyi</name>
    <dbReference type="NCBI Taxonomy" id="360622"/>
    <lineage>
        <taxon>Eukaryota</taxon>
        <taxon>Viridiplantae</taxon>
        <taxon>Streptophyta</taxon>
        <taxon>Embryophyta</taxon>
        <taxon>Tracheophyta</taxon>
        <taxon>Spermatophyta</taxon>
        <taxon>Magnoliopsida</taxon>
        <taxon>eudicotyledons</taxon>
        <taxon>Gunneridae</taxon>
        <taxon>Pentapetalae</taxon>
        <taxon>asterids</taxon>
        <taxon>campanulids</taxon>
        <taxon>Apiales</taxon>
        <taxon>Apiaceae</taxon>
        <taxon>Apioideae</taxon>
        <taxon>apioid superclade</taxon>
        <taxon>Tordylieae</taxon>
        <taxon>Tordyliinae</taxon>
        <taxon>Heracleum</taxon>
    </lineage>
</organism>
<gene>
    <name evidence="1" type="ORF">POM88_013453</name>
</gene>
<sequence>MPPPILNTASVPVYQPVSHIYDVNSKVCVNKIDFGGVKEAHQEVNIQAVTKTEKYPVEAQKNVEFESDKRSRRDSEAGNAGFSLFHCSDPVALANGYKAAPLLMVIMANGNHSTLQLILTV</sequence>
<evidence type="ECO:0000313" key="2">
    <source>
        <dbReference type="Proteomes" id="UP001237642"/>
    </source>
</evidence>
<comment type="caution">
    <text evidence="1">The sequence shown here is derived from an EMBL/GenBank/DDBJ whole genome shotgun (WGS) entry which is preliminary data.</text>
</comment>
<proteinExistence type="predicted"/>
<accession>A0AAD8N3B8</accession>
<name>A0AAD8N3B8_9APIA</name>
<dbReference type="Proteomes" id="UP001237642">
    <property type="component" value="Unassembled WGS sequence"/>
</dbReference>